<keyword evidence="3 5" id="KW-0285">Flavoprotein</keyword>
<protein>
    <submittedName>
        <fullName evidence="9">Acyl-CoA dehydrogenase family protein</fullName>
    </submittedName>
</protein>
<dbReference type="InterPro" id="IPR006091">
    <property type="entry name" value="Acyl-CoA_Oxase/DH_mid-dom"/>
</dbReference>
<keyword evidence="5" id="KW-0560">Oxidoreductase</keyword>
<dbReference type="SUPFAM" id="SSF56645">
    <property type="entry name" value="Acyl-CoA dehydrogenase NM domain-like"/>
    <property type="match status" value="1"/>
</dbReference>
<dbReference type="InterPro" id="IPR013786">
    <property type="entry name" value="AcylCoA_DH/ox_N"/>
</dbReference>
<dbReference type="PIRSF" id="PIRSF016578">
    <property type="entry name" value="HsaA"/>
    <property type="match status" value="1"/>
</dbReference>
<evidence type="ECO:0000259" key="8">
    <source>
        <dbReference type="Pfam" id="PF02771"/>
    </source>
</evidence>
<feature type="domain" description="Acyl-CoA dehydrogenase/oxidase C-terminal" evidence="6">
    <location>
        <begin position="228"/>
        <end position="375"/>
    </location>
</feature>
<accession>A0ABN1YGP0</accession>
<dbReference type="InterPro" id="IPR037069">
    <property type="entry name" value="AcylCoA_DH/ox_N_sf"/>
</dbReference>
<reference evidence="9 10" key="1">
    <citation type="journal article" date="2019" name="Int. J. Syst. Evol. Microbiol.">
        <title>The Global Catalogue of Microorganisms (GCM) 10K type strain sequencing project: providing services to taxonomists for standard genome sequencing and annotation.</title>
        <authorList>
            <consortium name="The Broad Institute Genomics Platform"/>
            <consortium name="The Broad Institute Genome Sequencing Center for Infectious Disease"/>
            <person name="Wu L."/>
            <person name="Ma J."/>
        </authorList>
    </citation>
    <scope>NUCLEOTIDE SEQUENCE [LARGE SCALE GENOMIC DNA]</scope>
    <source>
        <strain evidence="9 10">JCM 12393</strain>
    </source>
</reference>
<dbReference type="SUPFAM" id="SSF47203">
    <property type="entry name" value="Acyl-CoA dehydrogenase C-terminal domain-like"/>
    <property type="match status" value="1"/>
</dbReference>
<comment type="similarity">
    <text evidence="2 5">Belongs to the acyl-CoA dehydrogenase family.</text>
</comment>
<dbReference type="InterPro" id="IPR009100">
    <property type="entry name" value="AcylCoA_DH/oxidase_NM_dom_sf"/>
</dbReference>
<organism evidence="9 10">
    <name type="scientific">Kitasatospora putterlickiae</name>
    <dbReference type="NCBI Taxonomy" id="221725"/>
    <lineage>
        <taxon>Bacteria</taxon>
        <taxon>Bacillati</taxon>
        <taxon>Actinomycetota</taxon>
        <taxon>Actinomycetes</taxon>
        <taxon>Kitasatosporales</taxon>
        <taxon>Streptomycetaceae</taxon>
        <taxon>Kitasatospora</taxon>
    </lineage>
</organism>
<evidence type="ECO:0000313" key="9">
    <source>
        <dbReference type="EMBL" id="GAA1408996.1"/>
    </source>
</evidence>
<name>A0ABN1YGP0_9ACTN</name>
<dbReference type="EMBL" id="BAAAKJ010000351">
    <property type="protein sequence ID" value="GAA1408996.1"/>
    <property type="molecule type" value="Genomic_DNA"/>
</dbReference>
<dbReference type="InterPro" id="IPR009075">
    <property type="entry name" value="AcylCo_DH/oxidase_C"/>
</dbReference>
<dbReference type="Gene3D" id="1.20.140.10">
    <property type="entry name" value="Butyryl-CoA Dehydrogenase, subunit A, domain 3"/>
    <property type="match status" value="1"/>
</dbReference>
<dbReference type="Pfam" id="PF00441">
    <property type="entry name" value="Acyl-CoA_dh_1"/>
    <property type="match status" value="1"/>
</dbReference>
<evidence type="ECO:0000256" key="4">
    <source>
        <dbReference type="ARBA" id="ARBA00022827"/>
    </source>
</evidence>
<comment type="cofactor">
    <cofactor evidence="1 5">
        <name>FAD</name>
        <dbReference type="ChEBI" id="CHEBI:57692"/>
    </cofactor>
</comment>
<evidence type="ECO:0000259" key="6">
    <source>
        <dbReference type="Pfam" id="PF00441"/>
    </source>
</evidence>
<evidence type="ECO:0000256" key="2">
    <source>
        <dbReference type="ARBA" id="ARBA00009347"/>
    </source>
</evidence>
<sequence>MAMDYFTDERHEHLRAEVREFAEKEVRPHVARMEAERQVEFALAREIARRGWIGVTIPREFGGLGLGHLAKTVIVEELSRVSGAMGAVAQASQLGVAKVIHFGDDTQRRYWLPRFASGSALPTIAVTEPESGGHVLGMSGSARREGDEYVLNGRKWFVGNSHIGDVHGVVLRTGPGSRGLSAFLVESDRPGFRTGALGSQSGLHGFSFGELVFEECRIPAANRLGREGEGLDVAYSSSTLYGRLNLAAVALGIHVAIVEDTVRFAESRVLYGKPLSQLPNIALKLGEMQSRLMTAKLAAYHASHLLDHGKPCDAELMNAKLINTEYALDSARNAMEIHAARGLQAEFHIERYLRDATHTYPPAGTSDIQRLRLGQVASGTYGKQWSAGLADLAGWAWREASEREARAEAELHAGQAAVLRMPLAG</sequence>
<dbReference type="PANTHER" id="PTHR43884:SF12">
    <property type="entry name" value="ISOVALERYL-COA DEHYDROGENASE, MITOCHONDRIAL-RELATED"/>
    <property type="match status" value="1"/>
</dbReference>
<proteinExistence type="inferred from homology"/>
<dbReference type="InterPro" id="IPR046373">
    <property type="entry name" value="Acyl-CoA_Oxase/DH_mid-dom_sf"/>
</dbReference>
<evidence type="ECO:0000256" key="1">
    <source>
        <dbReference type="ARBA" id="ARBA00001974"/>
    </source>
</evidence>
<dbReference type="Pfam" id="PF02770">
    <property type="entry name" value="Acyl-CoA_dh_M"/>
    <property type="match status" value="1"/>
</dbReference>
<feature type="domain" description="Acyl-CoA dehydrogenase/oxidase N-terminal" evidence="8">
    <location>
        <begin position="9"/>
        <end position="118"/>
    </location>
</feature>
<evidence type="ECO:0000256" key="5">
    <source>
        <dbReference type="RuleBase" id="RU362125"/>
    </source>
</evidence>
<evidence type="ECO:0000259" key="7">
    <source>
        <dbReference type="Pfam" id="PF02770"/>
    </source>
</evidence>
<evidence type="ECO:0000256" key="3">
    <source>
        <dbReference type="ARBA" id="ARBA00022630"/>
    </source>
</evidence>
<keyword evidence="10" id="KW-1185">Reference proteome</keyword>
<dbReference type="InterPro" id="IPR036250">
    <property type="entry name" value="AcylCo_DH-like_C"/>
</dbReference>
<dbReference type="Gene3D" id="1.10.540.10">
    <property type="entry name" value="Acyl-CoA dehydrogenase/oxidase, N-terminal domain"/>
    <property type="match status" value="1"/>
</dbReference>
<feature type="domain" description="Acyl-CoA oxidase/dehydrogenase middle" evidence="7">
    <location>
        <begin position="124"/>
        <end position="216"/>
    </location>
</feature>
<comment type="caution">
    <text evidence="9">The sequence shown here is derived from an EMBL/GenBank/DDBJ whole genome shotgun (WGS) entry which is preliminary data.</text>
</comment>
<dbReference type="Gene3D" id="2.40.110.10">
    <property type="entry name" value="Butyryl-CoA Dehydrogenase, subunit A, domain 2"/>
    <property type="match status" value="1"/>
</dbReference>
<dbReference type="Proteomes" id="UP001499863">
    <property type="component" value="Unassembled WGS sequence"/>
</dbReference>
<dbReference type="Pfam" id="PF02771">
    <property type="entry name" value="Acyl-CoA_dh_N"/>
    <property type="match status" value="1"/>
</dbReference>
<evidence type="ECO:0000313" key="10">
    <source>
        <dbReference type="Proteomes" id="UP001499863"/>
    </source>
</evidence>
<dbReference type="PANTHER" id="PTHR43884">
    <property type="entry name" value="ACYL-COA DEHYDROGENASE"/>
    <property type="match status" value="1"/>
</dbReference>
<gene>
    <name evidence="9" type="ORF">GCM10009639_59270</name>
</gene>
<keyword evidence="4 5" id="KW-0274">FAD</keyword>